<accession>A0A6P9EAY8</accession>
<dbReference type="Gene3D" id="3.30.70.270">
    <property type="match status" value="1"/>
</dbReference>
<evidence type="ECO:0000259" key="2">
    <source>
        <dbReference type="Pfam" id="PF03732"/>
    </source>
</evidence>
<dbReference type="InterPro" id="IPR000477">
    <property type="entry name" value="RT_dom"/>
</dbReference>
<dbReference type="CDD" id="cd01647">
    <property type="entry name" value="RT_LTR"/>
    <property type="match status" value="1"/>
</dbReference>
<feature type="domain" description="Retrotransposon gag" evidence="2">
    <location>
        <begin position="112"/>
        <end position="204"/>
    </location>
</feature>
<protein>
    <submittedName>
        <fullName evidence="4">Uncharacterized protein LOC118347983</fullName>
    </submittedName>
</protein>
<dbReference type="SUPFAM" id="SSF56672">
    <property type="entry name" value="DNA/RNA polymerases"/>
    <property type="match status" value="1"/>
</dbReference>
<dbReference type="PANTHER" id="PTHR15503:SF22">
    <property type="entry name" value="TRANSPOSON TY3-I GAG POLYPROTEIN"/>
    <property type="match status" value="1"/>
</dbReference>
<sequence length="591" mass="67892">MGTNKERIEHLEAGLGEVQEGLHRMELGMADRLRHVEETLNRLSDVLLANQEPPNQGNPNREGHNGGQLVVSSKTAKLEFPRFSGDDPKEWVNRVNQFFEFQNTPDNQKVTLASYHLEGEANQWWQWIRRTFQEEGRILSWIDFEEELWARFGPSDCEDFDEALSRIRQTGSLRDYQWEFEQLGNRVKGWTQKALVGTFMGGLKTEVSDGIRMFKPQTLKDAIRFARMRDDQLMRQRRFLRPAPPLRAPPSLPPANRAAPVAPVRRLSWEEMQRRRLQGLCFNCNERFTTGHKCQGPRILLLESCEDDDNLVCDDVTDEQTIKENHKGAPEPEITLHALTGWTAPKTMRIAAKIRNHEVIVLIDSGSTHNFISEHMANLLRLPVIPTESFTVRVANGEKLKCQGRFEETKKLVGIDGQNIQAASIEELTKGIRPSHALFAVCLQVAHTELQQNIHPSFRELLQEFSDLFIEPSSLPPTREVEHSITLKEGIEPINVRPYRYAHYQKNEIEKQVQDMLQVGLVRTSTSPFSSPVLLVKKKDGNWRFCTDYRALNTATIKDRFSIPTVDDMLDELYGASYFTKLDLRAGYHQV</sequence>
<dbReference type="KEGG" id="jre:118347983"/>
<dbReference type="InterPro" id="IPR005162">
    <property type="entry name" value="Retrotrans_gag_dom"/>
</dbReference>
<dbReference type="PANTHER" id="PTHR15503">
    <property type="entry name" value="LDOC1 RELATED"/>
    <property type="match status" value="1"/>
</dbReference>
<dbReference type="InterPro" id="IPR043502">
    <property type="entry name" value="DNA/RNA_pol_sf"/>
</dbReference>
<dbReference type="Pfam" id="PF00078">
    <property type="entry name" value="RVT_1"/>
    <property type="match status" value="1"/>
</dbReference>
<proteinExistence type="predicted"/>
<evidence type="ECO:0000313" key="3">
    <source>
        <dbReference type="Proteomes" id="UP000235220"/>
    </source>
</evidence>
<dbReference type="GeneID" id="118347983"/>
<dbReference type="InterPro" id="IPR021109">
    <property type="entry name" value="Peptidase_aspartic_dom_sf"/>
</dbReference>
<reference evidence="4" key="1">
    <citation type="submission" date="2025-08" db="UniProtKB">
        <authorList>
            <consortium name="RefSeq"/>
        </authorList>
    </citation>
    <scope>IDENTIFICATION</scope>
    <source>
        <tissue evidence="4">Leaves</tissue>
    </source>
</reference>
<dbReference type="Proteomes" id="UP000235220">
    <property type="component" value="Chromosome 3"/>
</dbReference>
<dbReference type="InterPro" id="IPR043128">
    <property type="entry name" value="Rev_trsase/Diguanyl_cyclase"/>
</dbReference>
<dbReference type="OrthoDB" id="2013610at2759"/>
<dbReference type="InParanoid" id="A0A6P9EAY8"/>
<organism evidence="3 4">
    <name type="scientific">Juglans regia</name>
    <name type="common">English walnut</name>
    <dbReference type="NCBI Taxonomy" id="51240"/>
    <lineage>
        <taxon>Eukaryota</taxon>
        <taxon>Viridiplantae</taxon>
        <taxon>Streptophyta</taxon>
        <taxon>Embryophyta</taxon>
        <taxon>Tracheophyta</taxon>
        <taxon>Spermatophyta</taxon>
        <taxon>Magnoliopsida</taxon>
        <taxon>eudicotyledons</taxon>
        <taxon>Gunneridae</taxon>
        <taxon>Pentapetalae</taxon>
        <taxon>rosids</taxon>
        <taxon>fabids</taxon>
        <taxon>Fagales</taxon>
        <taxon>Juglandaceae</taxon>
        <taxon>Juglans</taxon>
    </lineage>
</organism>
<feature type="domain" description="Reverse transcriptase" evidence="1">
    <location>
        <begin position="536"/>
        <end position="591"/>
    </location>
</feature>
<dbReference type="Gene3D" id="3.10.10.10">
    <property type="entry name" value="HIV Type 1 Reverse Transcriptase, subunit A, domain 1"/>
    <property type="match status" value="1"/>
</dbReference>
<evidence type="ECO:0000313" key="4">
    <source>
        <dbReference type="RefSeq" id="XP_035544589.1"/>
    </source>
</evidence>
<dbReference type="Pfam" id="PF13975">
    <property type="entry name" value="gag-asp_proteas"/>
    <property type="match status" value="1"/>
</dbReference>
<evidence type="ECO:0000259" key="1">
    <source>
        <dbReference type="Pfam" id="PF00078"/>
    </source>
</evidence>
<dbReference type="Pfam" id="PF03732">
    <property type="entry name" value="Retrotrans_gag"/>
    <property type="match status" value="1"/>
</dbReference>
<name>A0A6P9EAY8_JUGRE</name>
<keyword evidence="3" id="KW-1185">Reference proteome</keyword>
<dbReference type="Gene3D" id="2.40.70.10">
    <property type="entry name" value="Acid Proteases"/>
    <property type="match status" value="1"/>
</dbReference>
<dbReference type="RefSeq" id="XP_035544589.1">
    <property type="nucleotide sequence ID" value="XM_035688696.1"/>
</dbReference>
<dbReference type="CDD" id="cd00303">
    <property type="entry name" value="retropepsin_like"/>
    <property type="match status" value="1"/>
</dbReference>
<dbReference type="AlphaFoldDB" id="A0A6P9EAY8"/>
<dbReference type="InterPro" id="IPR032567">
    <property type="entry name" value="RTL1-rel"/>
</dbReference>
<gene>
    <name evidence="4" type="primary">LOC118347983</name>
</gene>